<evidence type="ECO:0000313" key="1">
    <source>
        <dbReference type="EMBL" id="RDW61868.1"/>
    </source>
</evidence>
<sequence>MALNTTARVLRQAPSTLQQSINLNQKRSWSARTIPSLTPTQSPELDQLLNRFRDELFIPHSLKVQQRNLIYRPRLASKLTGHPIVVPIGPKEEPYQLRPIDIWKVPGKKDSLRVIALMHETKDWSNLVNFLRGLHKAGLSFQPRHWEWLVRKAGGSNGLGALVMAAQQSHTTGFTLNNVSLVERLFFELHLAGQRIEFTGEGIAKIYGLANSFTLLMHNPHHAVSDLDNDPKRSTLVIGTLLELSAARALSDYGSNVDKVEYEAVEKKVEYQARRLLASLKRQNLSQVGEDWVSNDKLLQRLVPCYNGLKLALQVDVIARNKQFAAALKTRTNELGMFIGDLKKGVHRPTIGLVQAQLLHQN</sequence>
<dbReference type="RefSeq" id="XP_026598999.1">
    <property type="nucleotide sequence ID" value="XM_026752556.1"/>
</dbReference>
<organism evidence="1 2">
    <name type="scientific">Aspergillus mulundensis</name>
    <dbReference type="NCBI Taxonomy" id="1810919"/>
    <lineage>
        <taxon>Eukaryota</taxon>
        <taxon>Fungi</taxon>
        <taxon>Dikarya</taxon>
        <taxon>Ascomycota</taxon>
        <taxon>Pezizomycotina</taxon>
        <taxon>Eurotiomycetes</taxon>
        <taxon>Eurotiomycetidae</taxon>
        <taxon>Eurotiales</taxon>
        <taxon>Aspergillaceae</taxon>
        <taxon>Aspergillus</taxon>
        <taxon>Aspergillus subgen. Nidulantes</taxon>
    </lineage>
</organism>
<gene>
    <name evidence="1" type="ORF">DSM5745_10540</name>
</gene>
<dbReference type="STRING" id="1810919.A0A3D8QJH6"/>
<evidence type="ECO:0000313" key="2">
    <source>
        <dbReference type="Proteomes" id="UP000256690"/>
    </source>
</evidence>
<dbReference type="OrthoDB" id="5405126at2759"/>
<keyword evidence="2" id="KW-1185">Reference proteome</keyword>
<dbReference type="EMBL" id="PVWQ01000016">
    <property type="protein sequence ID" value="RDW61868.1"/>
    <property type="molecule type" value="Genomic_DNA"/>
</dbReference>
<proteinExistence type="predicted"/>
<reference evidence="1 2" key="1">
    <citation type="journal article" date="2018" name="IMA Fungus">
        <title>IMA Genome-F 9: Draft genome sequence of Annulohypoxylon stygium, Aspergillus mulundensis, Berkeleyomyces basicola (syn. Thielaviopsis basicola), Ceratocystis smalleyi, two Cercospora beticola strains, Coleophoma cylindrospora, Fusarium fracticaudum, Phialophora cf. hyalina, and Morchella septimelata.</title>
        <authorList>
            <person name="Wingfield B.D."/>
            <person name="Bills G.F."/>
            <person name="Dong Y."/>
            <person name="Huang W."/>
            <person name="Nel W.J."/>
            <person name="Swalarsk-Parry B.S."/>
            <person name="Vaghefi N."/>
            <person name="Wilken P.M."/>
            <person name="An Z."/>
            <person name="de Beer Z.W."/>
            <person name="De Vos L."/>
            <person name="Chen L."/>
            <person name="Duong T.A."/>
            <person name="Gao Y."/>
            <person name="Hammerbacher A."/>
            <person name="Kikkert J.R."/>
            <person name="Li Y."/>
            <person name="Li H."/>
            <person name="Li K."/>
            <person name="Li Q."/>
            <person name="Liu X."/>
            <person name="Ma X."/>
            <person name="Naidoo K."/>
            <person name="Pethybridge S.J."/>
            <person name="Sun J."/>
            <person name="Steenkamp E.T."/>
            <person name="van der Nest M.A."/>
            <person name="van Wyk S."/>
            <person name="Wingfield M.J."/>
            <person name="Xiong C."/>
            <person name="Yue Q."/>
            <person name="Zhang X."/>
        </authorList>
    </citation>
    <scope>NUCLEOTIDE SEQUENCE [LARGE SCALE GENOMIC DNA]</scope>
    <source>
        <strain evidence="1 2">DSM 5745</strain>
    </source>
</reference>
<name>A0A3D8QJH6_9EURO</name>
<dbReference type="GeneID" id="38120910"/>
<comment type="caution">
    <text evidence="1">The sequence shown here is derived from an EMBL/GenBank/DDBJ whole genome shotgun (WGS) entry which is preliminary data.</text>
</comment>
<dbReference type="AlphaFoldDB" id="A0A3D8QJH6"/>
<protein>
    <submittedName>
        <fullName evidence="1">Uncharacterized protein</fullName>
    </submittedName>
</protein>
<accession>A0A3D8QJH6</accession>
<dbReference type="Proteomes" id="UP000256690">
    <property type="component" value="Unassembled WGS sequence"/>
</dbReference>